<protein>
    <recommendedName>
        <fullName evidence="9">DAGKc domain-containing protein</fullName>
    </recommendedName>
</protein>
<dbReference type="RefSeq" id="WP_067585793.1">
    <property type="nucleotide sequence ID" value="NZ_KV411303.1"/>
</dbReference>
<keyword evidence="6" id="KW-0067">ATP-binding</keyword>
<dbReference type="PROSITE" id="PS50146">
    <property type="entry name" value="DAGK"/>
    <property type="match status" value="1"/>
</dbReference>
<dbReference type="InterPro" id="IPR016064">
    <property type="entry name" value="NAD/diacylglycerol_kinase_sf"/>
</dbReference>
<dbReference type="GO" id="GO:0005524">
    <property type="term" value="F:ATP binding"/>
    <property type="evidence" value="ECO:0007669"/>
    <property type="project" value="UniProtKB-KW"/>
</dbReference>
<organism evidence="10 11">
    <name type="scientific">Nocardia terpenica</name>
    <dbReference type="NCBI Taxonomy" id="455432"/>
    <lineage>
        <taxon>Bacteria</taxon>
        <taxon>Bacillati</taxon>
        <taxon>Actinomycetota</taxon>
        <taxon>Actinomycetes</taxon>
        <taxon>Mycobacteriales</taxon>
        <taxon>Nocardiaceae</taxon>
        <taxon>Nocardia</taxon>
    </lineage>
</organism>
<dbReference type="GO" id="GO:0004143">
    <property type="term" value="F:ATP-dependent diacylglycerol kinase activity"/>
    <property type="evidence" value="ECO:0007669"/>
    <property type="project" value="TreeGrafter"/>
</dbReference>
<dbReference type="STRING" id="455432.AWN90_21045"/>
<dbReference type="GO" id="GO:0005886">
    <property type="term" value="C:plasma membrane"/>
    <property type="evidence" value="ECO:0007669"/>
    <property type="project" value="TreeGrafter"/>
</dbReference>
<reference evidence="10 11" key="1">
    <citation type="submission" date="2016-04" db="EMBL/GenBank/DDBJ databases">
        <authorList>
            <person name="Evans L.H."/>
            <person name="Alamgir A."/>
            <person name="Owens N."/>
            <person name="Weber N.D."/>
            <person name="Virtaneva K."/>
            <person name="Barbian K."/>
            <person name="Babar A."/>
            <person name="Rosenke K."/>
        </authorList>
    </citation>
    <scope>NUCLEOTIDE SEQUENCE [LARGE SCALE GENOMIC DNA]</scope>
    <source>
        <strain evidence="10 11">IFM 0406</strain>
    </source>
</reference>
<comment type="similarity">
    <text evidence="2">Belongs to the diacylglycerol/lipid kinase family.</text>
</comment>
<dbReference type="Pfam" id="PF00781">
    <property type="entry name" value="DAGK_cat"/>
    <property type="match status" value="1"/>
</dbReference>
<dbReference type="AlphaFoldDB" id="A0A164PPQ4"/>
<dbReference type="Gene3D" id="3.40.50.10330">
    <property type="entry name" value="Probable inorganic polyphosphate/atp-NAD kinase, domain 1"/>
    <property type="match status" value="1"/>
</dbReference>
<evidence type="ECO:0000256" key="7">
    <source>
        <dbReference type="ARBA" id="ARBA00023209"/>
    </source>
</evidence>
<accession>A0A164PPQ4</accession>
<dbReference type="InterPro" id="IPR017438">
    <property type="entry name" value="ATP-NAD_kinase_N"/>
</dbReference>
<keyword evidence="4" id="KW-0547">Nucleotide-binding</keyword>
<dbReference type="SMART" id="SM00046">
    <property type="entry name" value="DAGKc"/>
    <property type="match status" value="1"/>
</dbReference>
<dbReference type="InterPro" id="IPR050187">
    <property type="entry name" value="Lipid_Phosphate_FormReg"/>
</dbReference>
<name>A0A164PPQ4_9NOCA</name>
<dbReference type="PANTHER" id="PTHR12358">
    <property type="entry name" value="SPHINGOSINE KINASE"/>
    <property type="match status" value="1"/>
</dbReference>
<dbReference type="Gene3D" id="2.60.200.40">
    <property type="match status" value="1"/>
</dbReference>
<dbReference type="PANTHER" id="PTHR12358:SF106">
    <property type="entry name" value="LIPID KINASE YEGS"/>
    <property type="match status" value="1"/>
</dbReference>
<evidence type="ECO:0000256" key="3">
    <source>
        <dbReference type="ARBA" id="ARBA00022679"/>
    </source>
</evidence>
<evidence type="ECO:0000256" key="1">
    <source>
        <dbReference type="ARBA" id="ARBA00001946"/>
    </source>
</evidence>
<keyword evidence="7" id="KW-0443">Lipid metabolism</keyword>
<sequence>MTDSTAPQPIRSVLLVTNPLSGHGRGLTAAAAAAARFADRGVRVTEVRGGTAEESVRRVREALAAADAPDAVVCAGGDGLVCITLGALAGSAVPLGLVPGGTGNDLARELGVPEHDPIAAADVVLDGRVRRVDLGTVDPGQKHAGIRGEDARSIGEDAGIIGEDAGSRGEAGAAGFGGSAPVQPIRFATVVGTGFDARVTLRANRMRYPRGPMRYTLAALAEMASGLAVPYRIELSGVPGQSDGAVVEIEAVMVAVGNTRSYGGGMLICPDAVLDDGLLDVTVVGAMSRVEMIRLLPALAAGKRVDHPALSQYRASTIVATAPGAPATADGEPAGVLPATFRALPGALPVFVP</sequence>
<evidence type="ECO:0000313" key="11">
    <source>
        <dbReference type="Proteomes" id="UP000076512"/>
    </source>
</evidence>
<evidence type="ECO:0000256" key="5">
    <source>
        <dbReference type="ARBA" id="ARBA00022777"/>
    </source>
</evidence>
<dbReference type="InterPro" id="IPR045540">
    <property type="entry name" value="YegS/DAGK_C"/>
</dbReference>
<keyword evidence="3" id="KW-0808">Transferase</keyword>
<comment type="cofactor">
    <cofactor evidence="1">
        <name>Mg(2+)</name>
        <dbReference type="ChEBI" id="CHEBI:18420"/>
    </cofactor>
</comment>
<dbReference type="EMBL" id="LWGR01000003">
    <property type="protein sequence ID" value="KZM75881.1"/>
    <property type="molecule type" value="Genomic_DNA"/>
</dbReference>
<dbReference type="InterPro" id="IPR001206">
    <property type="entry name" value="Diacylglycerol_kinase_cat_dom"/>
</dbReference>
<gene>
    <name evidence="10" type="ORF">AWN90_21045</name>
</gene>
<keyword evidence="7" id="KW-0594">Phospholipid biosynthesis</keyword>
<comment type="caution">
    <text evidence="10">The sequence shown here is derived from an EMBL/GenBank/DDBJ whole genome shotgun (WGS) entry which is preliminary data.</text>
</comment>
<dbReference type="Proteomes" id="UP000076512">
    <property type="component" value="Unassembled WGS sequence"/>
</dbReference>
<evidence type="ECO:0000259" key="9">
    <source>
        <dbReference type="PROSITE" id="PS50146"/>
    </source>
</evidence>
<dbReference type="Pfam" id="PF19279">
    <property type="entry name" value="YegS_C"/>
    <property type="match status" value="1"/>
</dbReference>
<feature type="domain" description="DAGKc" evidence="9">
    <location>
        <begin position="8"/>
        <end position="140"/>
    </location>
</feature>
<evidence type="ECO:0000313" key="10">
    <source>
        <dbReference type="EMBL" id="KZM75881.1"/>
    </source>
</evidence>
<keyword evidence="11" id="KW-1185">Reference proteome</keyword>
<evidence type="ECO:0000256" key="4">
    <source>
        <dbReference type="ARBA" id="ARBA00022741"/>
    </source>
</evidence>
<evidence type="ECO:0000256" key="8">
    <source>
        <dbReference type="ARBA" id="ARBA00023264"/>
    </source>
</evidence>
<keyword evidence="5" id="KW-0418">Kinase</keyword>
<proteinExistence type="inferred from homology"/>
<keyword evidence="8" id="KW-1208">Phospholipid metabolism</keyword>
<dbReference type="SUPFAM" id="SSF111331">
    <property type="entry name" value="NAD kinase/diacylglycerol kinase-like"/>
    <property type="match status" value="1"/>
</dbReference>
<evidence type="ECO:0000256" key="6">
    <source>
        <dbReference type="ARBA" id="ARBA00022840"/>
    </source>
</evidence>
<evidence type="ECO:0000256" key="2">
    <source>
        <dbReference type="ARBA" id="ARBA00005983"/>
    </source>
</evidence>
<dbReference type="GO" id="GO:0008654">
    <property type="term" value="P:phospholipid biosynthetic process"/>
    <property type="evidence" value="ECO:0007669"/>
    <property type="project" value="UniProtKB-KW"/>
</dbReference>
<keyword evidence="7" id="KW-0444">Lipid biosynthesis</keyword>